<gene>
    <name evidence="1" type="ORF">FZEAL_705</name>
</gene>
<protein>
    <submittedName>
        <fullName evidence="1">Uncharacterized protein</fullName>
    </submittedName>
</protein>
<dbReference type="OrthoDB" id="3641682at2759"/>
<dbReference type="AlphaFoldDB" id="A0A8H4UUE9"/>
<sequence length="270" mass="29145">MMSKGFNGFPVFANSRVARYQDCGVLIEETEVYKLLELSKDQDADQLTSTTTAPASTTNTNNTPQALLLLSPLLVSKVYGLVTLTLVLVVVANAIPSPQAVVPPEIACPICRLEVISESDNPDPHQNYHFQQMTNNLMCGKGSGCEISKSQVEGQGVSLSASVTGIDWISAGFEVMEYTESGEAQTSQGNTGDTICVVWRAANTIYTVTSQKYGNCCRKERGPGSKLITSPNSDGLGSSAICGRNEQYHSKGHSYWNNSIFSYAIDINSY</sequence>
<evidence type="ECO:0000313" key="2">
    <source>
        <dbReference type="Proteomes" id="UP000635477"/>
    </source>
</evidence>
<reference evidence="1" key="1">
    <citation type="journal article" date="2020" name="BMC Genomics">
        <title>Correction to: Identification and distribution of gene clusters required for synthesis of sphingolipid metabolism inhibitors in diverse species of the filamentous fungus Fusarium.</title>
        <authorList>
            <person name="Kim H.S."/>
            <person name="Lohmar J.M."/>
            <person name="Busman M."/>
            <person name="Brown D.W."/>
            <person name="Naumann T.A."/>
            <person name="Divon H.H."/>
            <person name="Lysoe E."/>
            <person name="Uhlig S."/>
            <person name="Proctor R.H."/>
        </authorList>
    </citation>
    <scope>NUCLEOTIDE SEQUENCE</scope>
    <source>
        <strain evidence="1">NRRL 22465</strain>
    </source>
</reference>
<dbReference type="Proteomes" id="UP000635477">
    <property type="component" value="Unassembled WGS sequence"/>
</dbReference>
<proteinExistence type="predicted"/>
<comment type="caution">
    <text evidence="1">The sequence shown here is derived from an EMBL/GenBank/DDBJ whole genome shotgun (WGS) entry which is preliminary data.</text>
</comment>
<name>A0A8H4UUE9_9HYPO</name>
<evidence type="ECO:0000313" key="1">
    <source>
        <dbReference type="EMBL" id="KAF4984000.1"/>
    </source>
</evidence>
<dbReference type="EMBL" id="JABEYC010000038">
    <property type="protein sequence ID" value="KAF4984000.1"/>
    <property type="molecule type" value="Genomic_DNA"/>
</dbReference>
<reference evidence="1" key="2">
    <citation type="submission" date="2020-05" db="EMBL/GenBank/DDBJ databases">
        <authorList>
            <person name="Kim H.-S."/>
            <person name="Proctor R.H."/>
            <person name="Brown D.W."/>
        </authorList>
    </citation>
    <scope>NUCLEOTIDE SEQUENCE</scope>
    <source>
        <strain evidence="1">NRRL 22465</strain>
    </source>
</reference>
<keyword evidence="2" id="KW-1185">Reference proteome</keyword>
<accession>A0A8H4UUE9</accession>
<organism evidence="1 2">
    <name type="scientific">Fusarium zealandicum</name>
    <dbReference type="NCBI Taxonomy" id="1053134"/>
    <lineage>
        <taxon>Eukaryota</taxon>
        <taxon>Fungi</taxon>
        <taxon>Dikarya</taxon>
        <taxon>Ascomycota</taxon>
        <taxon>Pezizomycotina</taxon>
        <taxon>Sordariomycetes</taxon>
        <taxon>Hypocreomycetidae</taxon>
        <taxon>Hypocreales</taxon>
        <taxon>Nectriaceae</taxon>
        <taxon>Fusarium</taxon>
        <taxon>Fusarium staphyleae species complex</taxon>
    </lineage>
</organism>